<dbReference type="Proteomes" id="UP000054217">
    <property type="component" value="Unassembled WGS sequence"/>
</dbReference>
<reference evidence="2" key="2">
    <citation type="submission" date="2015-01" db="EMBL/GenBank/DDBJ databases">
        <title>Evolutionary Origins and Diversification of the Mycorrhizal Mutualists.</title>
        <authorList>
            <consortium name="DOE Joint Genome Institute"/>
            <consortium name="Mycorrhizal Genomics Consortium"/>
            <person name="Kohler A."/>
            <person name="Kuo A."/>
            <person name="Nagy L.G."/>
            <person name="Floudas D."/>
            <person name="Copeland A."/>
            <person name="Barry K.W."/>
            <person name="Cichocki N."/>
            <person name="Veneault-Fourrey C."/>
            <person name="LaButti K."/>
            <person name="Lindquist E.A."/>
            <person name="Lipzen A."/>
            <person name="Lundell T."/>
            <person name="Morin E."/>
            <person name="Murat C."/>
            <person name="Riley R."/>
            <person name="Ohm R."/>
            <person name="Sun H."/>
            <person name="Tunlid A."/>
            <person name="Henrissat B."/>
            <person name="Grigoriev I.V."/>
            <person name="Hibbett D.S."/>
            <person name="Martin F."/>
        </authorList>
    </citation>
    <scope>NUCLEOTIDE SEQUENCE [LARGE SCALE GENOMIC DNA]</scope>
    <source>
        <strain evidence="2">Marx 270</strain>
    </source>
</reference>
<accession>A0A0C3JRZ7</accession>
<dbReference type="EMBL" id="KN831997">
    <property type="protein sequence ID" value="KIO00257.1"/>
    <property type="molecule type" value="Genomic_DNA"/>
</dbReference>
<organism evidence="1 2">
    <name type="scientific">Pisolithus tinctorius Marx 270</name>
    <dbReference type="NCBI Taxonomy" id="870435"/>
    <lineage>
        <taxon>Eukaryota</taxon>
        <taxon>Fungi</taxon>
        <taxon>Dikarya</taxon>
        <taxon>Basidiomycota</taxon>
        <taxon>Agaricomycotina</taxon>
        <taxon>Agaricomycetes</taxon>
        <taxon>Agaricomycetidae</taxon>
        <taxon>Boletales</taxon>
        <taxon>Sclerodermatineae</taxon>
        <taxon>Pisolithaceae</taxon>
        <taxon>Pisolithus</taxon>
    </lineage>
</organism>
<keyword evidence="2" id="KW-1185">Reference proteome</keyword>
<protein>
    <submittedName>
        <fullName evidence="1">Uncharacterized protein</fullName>
    </submittedName>
</protein>
<sequence length="62" mass="7220">MVENAQARRTALESHRYYVCLRDSRDSLRNGMRVRNTAPQRHVLNELANLVDDNLLGYCLKC</sequence>
<evidence type="ECO:0000313" key="1">
    <source>
        <dbReference type="EMBL" id="KIO00257.1"/>
    </source>
</evidence>
<evidence type="ECO:0000313" key="2">
    <source>
        <dbReference type="Proteomes" id="UP000054217"/>
    </source>
</evidence>
<gene>
    <name evidence="1" type="ORF">M404DRAFT_1003942</name>
</gene>
<dbReference type="InParanoid" id="A0A0C3JRZ7"/>
<reference evidence="1 2" key="1">
    <citation type="submission" date="2014-04" db="EMBL/GenBank/DDBJ databases">
        <authorList>
            <consortium name="DOE Joint Genome Institute"/>
            <person name="Kuo A."/>
            <person name="Kohler A."/>
            <person name="Costa M.D."/>
            <person name="Nagy L.G."/>
            <person name="Floudas D."/>
            <person name="Copeland A."/>
            <person name="Barry K.W."/>
            <person name="Cichocki N."/>
            <person name="Veneault-Fourrey C."/>
            <person name="LaButti K."/>
            <person name="Lindquist E.A."/>
            <person name="Lipzen A."/>
            <person name="Lundell T."/>
            <person name="Morin E."/>
            <person name="Murat C."/>
            <person name="Sun H."/>
            <person name="Tunlid A."/>
            <person name="Henrissat B."/>
            <person name="Grigoriev I.V."/>
            <person name="Hibbett D.S."/>
            <person name="Martin F."/>
            <person name="Nordberg H.P."/>
            <person name="Cantor M.N."/>
            <person name="Hua S.X."/>
        </authorList>
    </citation>
    <scope>NUCLEOTIDE SEQUENCE [LARGE SCALE GENOMIC DNA]</scope>
    <source>
        <strain evidence="1 2">Marx 270</strain>
    </source>
</reference>
<dbReference type="HOGENOM" id="CLU_2905125_0_0_1"/>
<dbReference type="AlphaFoldDB" id="A0A0C3JRZ7"/>
<proteinExistence type="predicted"/>
<name>A0A0C3JRZ7_PISTI</name>